<evidence type="ECO:0000256" key="1">
    <source>
        <dbReference type="ARBA" id="ARBA00004141"/>
    </source>
</evidence>
<protein>
    <submittedName>
        <fullName evidence="7">Uncharacterized protein</fullName>
    </submittedName>
</protein>
<dbReference type="VEuPathDB" id="VectorBase:ASTE011097"/>
<evidence type="ECO:0000313" key="7">
    <source>
        <dbReference type="EnsemblMetazoa" id="ASTEI02042-PA"/>
    </source>
</evidence>
<dbReference type="Pfam" id="PF26039">
    <property type="entry name" value="Dcst2"/>
    <property type="match status" value="1"/>
</dbReference>
<dbReference type="VEuPathDB" id="VectorBase:ASTEI02042"/>
<dbReference type="OMA" id="TMENTER"/>
<evidence type="ECO:0000256" key="3">
    <source>
        <dbReference type="ARBA" id="ARBA00022989"/>
    </source>
</evidence>
<dbReference type="VEuPathDB" id="VectorBase:ASTEI20_036341"/>
<dbReference type="InterPro" id="IPR012858">
    <property type="entry name" value="DC_STAMP-like"/>
</dbReference>
<organism evidence="7 8">
    <name type="scientific">Anopheles stephensi</name>
    <name type="common">Indo-Pakistan malaria mosquito</name>
    <dbReference type="NCBI Taxonomy" id="30069"/>
    <lineage>
        <taxon>Eukaryota</taxon>
        <taxon>Metazoa</taxon>
        <taxon>Ecdysozoa</taxon>
        <taxon>Arthropoda</taxon>
        <taxon>Hexapoda</taxon>
        <taxon>Insecta</taxon>
        <taxon>Pterygota</taxon>
        <taxon>Neoptera</taxon>
        <taxon>Endopterygota</taxon>
        <taxon>Diptera</taxon>
        <taxon>Nematocera</taxon>
        <taxon>Culicoidea</taxon>
        <taxon>Culicidae</taxon>
        <taxon>Anophelinae</taxon>
        <taxon>Anopheles</taxon>
    </lineage>
</organism>
<dbReference type="STRING" id="30069.A0A182Y0Q6"/>
<dbReference type="PANTHER" id="PTHR21041">
    <property type="entry name" value="DENDRITIC CELL-SPECIFIC TRANSMEMBRANE PROTEIN"/>
    <property type="match status" value="1"/>
</dbReference>
<dbReference type="KEGG" id="aste:118510073"/>
<keyword evidence="8" id="KW-1185">Reference proteome</keyword>
<proteinExistence type="predicted"/>
<keyword evidence="3" id="KW-1133">Transmembrane helix</keyword>
<feature type="domain" description="E3 ubiquitin-protein ligase DCST1-like C-terminal" evidence="6">
    <location>
        <begin position="584"/>
        <end position="627"/>
    </location>
</feature>
<dbReference type="GeneID" id="118510073"/>
<accession>A0A182Y0Q6</accession>
<dbReference type="OrthoDB" id="6598372at2759"/>
<reference evidence="7" key="2">
    <citation type="submission" date="2020-05" db="UniProtKB">
        <authorList>
            <consortium name="EnsemblMetazoa"/>
        </authorList>
    </citation>
    <scope>IDENTIFICATION</scope>
    <source>
        <strain evidence="7">Indian</strain>
    </source>
</reference>
<keyword evidence="2" id="KW-0812">Transmembrane</keyword>
<reference evidence="8" key="1">
    <citation type="journal article" date="2014" name="Genome Biol.">
        <title>Genome analysis of a major urban malaria vector mosquito, Anopheles stephensi.</title>
        <authorList>
            <person name="Jiang X."/>
            <person name="Peery A."/>
            <person name="Hall A.B."/>
            <person name="Sharma A."/>
            <person name="Chen X.G."/>
            <person name="Waterhouse R.M."/>
            <person name="Komissarov A."/>
            <person name="Riehle M.M."/>
            <person name="Shouche Y."/>
            <person name="Sharakhova M.V."/>
            <person name="Lawson D."/>
            <person name="Pakpour N."/>
            <person name="Arensburger P."/>
            <person name="Davidson V.L."/>
            <person name="Eiglmeier K."/>
            <person name="Emrich S."/>
            <person name="George P."/>
            <person name="Kennedy R.C."/>
            <person name="Mane S.P."/>
            <person name="Maslen G."/>
            <person name="Oringanje C."/>
            <person name="Qi Y."/>
            <person name="Settlage R."/>
            <person name="Tojo M."/>
            <person name="Tubio J.M."/>
            <person name="Unger M.F."/>
            <person name="Wang B."/>
            <person name="Vernick K.D."/>
            <person name="Ribeiro J.M."/>
            <person name="James A.A."/>
            <person name="Michel K."/>
            <person name="Riehle M.A."/>
            <person name="Luckhart S."/>
            <person name="Sharakhov I.V."/>
            <person name="Tu Z."/>
        </authorList>
    </citation>
    <scope>NUCLEOTIDE SEQUENCE [LARGE SCALE GENOMIC DNA]</scope>
    <source>
        <strain evidence="8">Indian</strain>
    </source>
</reference>
<name>A0A182Y0Q6_ANOST</name>
<dbReference type="InterPro" id="IPR058842">
    <property type="entry name" value="DCST1_C"/>
</dbReference>
<evidence type="ECO:0000313" key="8">
    <source>
        <dbReference type="Proteomes" id="UP000076408"/>
    </source>
</evidence>
<evidence type="ECO:0000256" key="2">
    <source>
        <dbReference type="ARBA" id="ARBA00022692"/>
    </source>
</evidence>
<dbReference type="InterPro" id="IPR051856">
    <property type="entry name" value="CSR-E3_Ligase_Protein"/>
</dbReference>
<dbReference type="Pfam" id="PF07782">
    <property type="entry name" value="DC_STAMP"/>
    <property type="match status" value="1"/>
</dbReference>
<dbReference type="RefSeq" id="XP_035907361.1">
    <property type="nucleotide sequence ID" value="XM_036051468.1"/>
</dbReference>
<dbReference type="Proteomes" id="UP000076408">
    <property type="component" value="Unassembled WGS sequence"/>
</dbReference>
<dbReference type="PANTHER" id="PTHR21041:SF9">
    <property type="entry name" value="DENDRITIC CELL-SPECIFIC TRANSMEMBRANE PROTEIN-LIKE DOMAIN-CONTAINING PROTEIN"/>
    <property type="match status" value="1"/>
</dbReference>
<comment type="subcellular location">
    <subcellularLocation>
        <location evidence="1">Membrane</location>
        <topology evidence="1">Multi-pass membrane protein</topology>
    </subcellularLocation>
</comment>
<sequence>MSGRIIEIIGLAAIQTVIVNVLLLGQFSFQPTLHWMLLGISFVSALVLLTRSKGARCVTMLLVPQFLSKRGRAALIGYIFLLTVTGPTANTMHNVEVLGSTLSCTQEQLKVAIRDTISALKVPFLAMKKIIDELLETVERSFMKVQGTLMEMLKLVKRILHSMKKAYDWLRDIVSVCNDKLGTPSERCLQALDQTIDGCKEEMGAMDFLCEVTQVGKTICYGAKMVDYFCELIDFISDAVIEEIEQGIQKLMQSLEELFRVKVEYDHTFDFSSNASKTLAEVSAEIRQEIADRTQPLRRTFNILGLITSGFFVCIVLRAIRYWKRYLKKDSFDNSFLTADFYTIENRRLKLNLETIFPLTRKESHRYVPLTSLHLTWKERFRIAKSMTFLVISSVQICGQLAADYALYWLLTLIKHFMHEGSNNPAGNSSRAVTPLSVGVSGEGILADTLRDIVRSFDPIVNGTAIDPSQCIPDAAQPQFGRYGEITALLVLCWCFAFIEPYGLRVRQIVMRRYYPARARARALWLYGDILLKRESLLKILRNHITGARDRGQSAGVHWLDVVRAKTNRYWICRMALGQGGTVRCMLCGDVLNERADLLVRCPRSECPGIYCQDCLFETGNNCSLCLDVLMSGARGSDEIYLE</sequence>
<evidence type="ECO:0000259" key="5">
    <source>
        <dbReference type="Pfam" id="PF07782"/>
    </source>
</evidence>
<feature type="domain" description="Dendritic cell-specific transmembrane protein-like" evidence="5">
    <location>
        <begin position="332"/>
        <end position="527"/>
    </location>
</feature>
<evidence type="ECO:0000256" key="4">
    <source>
        <dbReference type="ARBA" id="ARBA00023136"/>
    </source>
</evidence>
<evidence type="ECO:0000259" key="6">
    <source>
        <dbReference type="Pfam" id="PF26037"/>
    </source>
</evidence>
<dbReference type="Pfam" id="PF26037">
    <property type="entry name" value="zf-RING_DCST1_C"/>
    <property type="match status" value="1"/>
</dbReference>
<keyword evidence="4" id="KW-0472">Membrane</keyword>
<dbReference type="EnsemblMetazoa" id="ASTEI02042-RA">
    <property type="protein sequence ID" value="ASTEI02042-PA"/>
    <property type="gene ID" value="ASTEI02042"/>
</dbReference>
<dbReference type="GO" id="GO:0016020">
    <property type="term" value="C:membrane"/>
    <property type="evidence" value="ECO:0007669"/>
    <property type="project" value="UniProtKB-SubCell"/>
</dbReference>
<dbReference type="AlphaFoldDB" id="A0A182Y0Q6"/>